<dbReference type="Proteomes" id="UP000325440">
    <property type="component" value="Unassembled WGS sequence"/>
</dbReference>
<keyword evidence="8" id="KW-0285">Flavoprotein</keyword>
<evidence type="ECO:0000256" key="3">
    <source>
        <dbReference type="ARBA" id="ARBA00004738"/>
    </source>
</evidence>
<comment type="pathway">
    <text evidence="4">Cofactor metabolism; pyridoxal 5'-phosphate salvage; pyridoxal 5'-phosphate from pyridoxine 5'-phosphate: step 1/1.</text>
</comment>
<dbReference type="PANTHER" id="PTHR10851:SF0">
    <property type="entry name" value="PYRIDOXINE-5'-PHOSPHATE OXIDASE"/>
    <property type="match status" value="1"/>
</dbReference>
<dbReference type="EMBL" id="CABPRJ010000960">
    <property type="protein sequence ID" value="VVC32921.1"/>
    <property type="molecule type" value="Genomic_DNA"/>
</dbReference>
<accession>A0A5E4MU13</accession>
<keyword evidence="15" id="KW-1185">Reference proteome</keyword>
<keyword evidence="11" id="KW-0664">Pyridoxine biosynthesis</keyword>
<evidence type="ECO:0000256" key="8">
    <source>
        <dbReference type="ARBA" id="ARBA00022630"/>
    </source>
</evidence>
<dbReference type="PROSITE" id="PS01064">
    <property type="entry name" value="PYRIDOX_OXIDASE"/>
    <property type="match status" value="1"/>
</dbReference>
<keyword evidence="9" id="KW-0288">FMN</keyword>
<name>A0A5E4MU13_9HEMI</name>
<evidence type="ECO:0000256" key="2">
    <source>
        <dbReference type="ARBA" id="ARBA00003691"/>
    </source>
</evidence>
<dbReference type="PIRSF" id="PIRSF000190">
    <property type="entry name" value="Pyd_amn-ph_oxd"/>
    <property type="match status" value="1"/>
</dbReference>
<dbReference type="EC" id="1.4.3.5" evidence="7"/>
<sequence>MISSGNLSKLCLRRLSTGTIRMADFSVAQLRVSYRDKGDLLIENSLESKNPFQLFDIWFKKASERDDVRQPNAACLATATKSGIPSARFVLLKSFDESGFTFYTNSESRKGRELDENPVAAMTIYWDALDRSVRIEGSVDKLGESESAEYFNTRPKASQIGAHVSRQSTVIAGREVLSELNEKLEAEYADKPVPKPSYWNGYKIVPRTMEFWQGQSDRLHDRLVFERAEQAAEKQISGCHPGENGWVLYRLSP</sequence>
<evidence type="ECO:0000256" key="4">
    <source>
        <dbReference type="ARBA" id="ARBA00005037"/>
    </source>
</evidence>
<evidence type="ECO:0000313" key="15">
    <source>
        <dbReference type="Proteomes" id="UP000325440"/>
    </source>
</evidence>
<evidence type="ECO:0000256" key="6">
    <source>
        <dbReference type="ARBA" id="ARBA00011738"/>
    </source>
</evidence>
<dbReference type="OrthoDB" id="303614at2759"/>
<evidence type="ECO:0000256" key="9">
    <source>
        <dbReference type="ARBA" id="ARBA00022643"/>
    </source>
</evidence>
<dbReference type="NCBIfam" id="TIGR00558">
    <property type="entry name" value="pdxH"/>
    <property type="match status" value="1"/>
</dbReference>
<dbReference type="GO" id="GO:0008615">
    <property type="term" value="P:pyridoxine biosynthetic process"/>
    <property type="evidence" value="ECO:0007669"/>
    <property type="project" value="UniProtKB-KW"/>
</dbReference>
<comment type="function">
    <text evidence="2">Catalyzes the oxidation of either pyridoxine 5'-phosphate (PNP) or pyridoxamine 5'-phosphate (PMP) into pyridoxal 5'-phosphate (PLP).</text>
</comment>
<comment type="pathway">
    <text evidence="3">Cofactor metabolism; pyridoxal 5'-phosphate salvage; pyridoxal 5'-phosphate from pyridoxamine 5'-phosphate: step 1/1.</text>
</comment>
<dbReference type="InterPro" id="IPR000659">
    <property type="entry name" value="Pyridox_Oxase"/>
</dbReference>
<dbReference type="NCBIfam" id="NF004231">
    <property type="entry name" value="PRK05679.1"/>
    <property type="match status" value="1"/>
</dbReference>
<protein>
    <recommendedName>
        <fullName evidence="7">pyridoxal 5'-phosphate synthase</fullName>
        <ecNumber evidence="7">1.4.3.5</ecNumber>
    </recommendedName>
</protein>
<evidence type="ECO:0000259" key="13">
    <source>
        <dbReference type="Pfam" id="PF10590"/>
    </source>
</evidence>
<proteinExistence type="inferred from homology"/>
<dbReference type="InterPro" id="IPR011576">
    <property type="entry name" value="Pyridox_Oxase_N"/>
</dbReference>
<feature type="domain" description="Pyridoxine 5'-phosphate oxidase dimerisation C-terminal" evidence="13">
    <location>
        <begin position="199"/>
        <end position="253"/>
    </location>
</feature>
<reference evidence="14 15" key="1">
    <citation type="submission" date="2019-08" db="EMBL/GenBank/DDBJ databases">
        <authorList>
            <person name="Alioto T."/>
            <person name="Alioto T."/>
            <person name="Gomez Garrido J."/>
        </authorList>
    </citation>
    <scope>NUCLEOTIDE SEQUENCE [LARGE SCALE GENOMIC DNA]</scope>
</reference>
<dbReference type="Gene3D" id="2.30.110.10">
    <property type="entry name" value="Electron Transport, Fmn-binding Protein, Chain A"/>
    <property type="match status" value="1"/>
</dbReference>
<dbReference type="SUPFAM" id="SSF50475">
    <property type="entry name" value="FMN-binding split barrel"/>
    <property type="match status" value="1"/>
</dbReference>
<keyword evidence="10" id="KW-0560">Oxidoreductase</keyword>
<dbReference type="HAMAP" id="MF_01629">
    <property type="entry name" value="PdxH"/>
    <property type="match status" value="1"/>
</dbReference>
<evidence type="ECO:0000256" key="10">
    <source>
        <dbReference type="ARBA" id="ARBA00023002"/>
    </source>
</evidence>
<evidence type="ECO:0000259" key="12">
    <source>
        <dbReference type="Pfam" id="PF01243"/>
    </source>
</evidence>
<dbReference type="FunFam" id="2.30.110.10:FF:000005">
    <property type="entry name" value="NAD(P)H-hydrate epimerase"/>
    <property type="match status" value="1"/>
</dbReference>
<evidence type="ECO:0000256" key="5">
    <source>
        <dbReference type="ARBA" id="ARBA00007301"/>
    </source>
</evidence>
<organism evidence="14 15">
    <name type="scientific">Cinara cedri</name>
    <dbReference type="NCBI Taxonomy" id="506608"/>
    <lineage>
        <taxon>Eukaryota</taxon>
        <taxon>Metazoa</taxon>
        <taxon>Ecdysozoa</taxon>
        <taxon>Arthropoda</taxon>
        <taxon>Hexapoda</taxon>
        <taxon>Insecta</taxon>
        <taxon>Pterygota</taxon>
        <taxon>Neoptera</taxon>
        <taxon>Paraneoptera</taxon>
        <taxon>Hemiptera</taxon>
        <taxon>Sternorrhyncha</taxon>
        <taxon>Aphidomorpha</taxon>
        <taxon>Aphidoidea</taxon>
        <taxon>Aphididae</taxon>
        <taxon>Lachninae</taxon>
        <taxon>Cinara</taxon>
    </lineage>
</organism>
<dbReference type="InterPro" id="IPR019576">
    <property type="entry name" value="Pyridoxamine_oxidase_dimer_C"/>
</dbReference>
<dbReference type="Pfam" id="PF01243">
    <property type="entry name" value="PNPOx_N"/>
    <property type="match status" value="1"/>
</dbReference>
<evidence type="ECO:0000256" key="7">
    <source>
        <dbReference type="ARBA" id="ARBA00012801"/>
    </source>
</evidence>
<evidence type="ECO:0000256" key="11">
    <source>
        <dbReference type="ARBA" id="ARBA00023096"/>
    </source>
</evidence>
<evidence type="ECO:0000256" key="1">
    <source>
        <dbReference type="ARBA" id="ARBA00001917"/>
    </source>
</evidence>
<dbReference type="Pfam" id="PF10590">
    <property type="entry name" value="PNP_phzG_C"/>
    <property type="match status" value="1"/>
</dbReference>
<dbReference type="PANTHER" id="PTHR10851">
    <property type="entry name" value="PYRIDOXINE-5-PHOSPHATE OXIDASE"/>
    <property type="match status" value="1"/>
</dbReference>
<feature type="domain" description="Pyridoxamine 5'-phosphate oxidase N-terminal" evidence="12">
    <location>
        <begin position="66"/>
        <end position="177"/>
    </location>
</feature>
<dbReference type="GO" id="GO:0004733">
    <property type="term" value="F:pyridoxamine phosphate oxidase activity"/>
    <property type="evidence" value="ECO:0007669"/>
    <property type="project" value="UniProtKB-EC"/>
</dbReference>
<dbReference type="InterPro" id="IPR012349">
    <property type="entry name" value="Split_barrel_FMN-bd"/>
</dbReference>
<dbReference type="AlphaFoldDB" id="A0A5E4MU13"/>
<comment type="subunit">
    <text evidence="6">Homodimer.</text>
</comment>
<dbReference type="GO" id="GO:0010181">
    <property type="term" value="F:FMN binding"/>
    <property type="evidence" value="ECO:0007669"/>
    <property type="project" value="InterPro"/>
</dbReference>
<comment type="cofactor">
    <cofactor evidence="1">
        <name>FMN</name>
        <dbReference type="ChEBI" id="CHEBI:58210"/>
    </cofactor>
</comment>
<gene>
    <name evidence="14" type="ORF">CINCED_3A008567</name>
</gene>
<comment type="similarity">
    <text evidence="5">Belongs to the pyridoxamine 5'-phosphate oxidase family.</text>
</comment>
<dbReference type="InterPro" id="IPR019740">
    <property type="entry name" value="Pyridox_Oxase_CS"/>
</dbReference>
<evidence type="ECO:0000313" key="14">
    <source>
        <dbReference type="EMBL" id="VVC32921.1"/>
    </source>
</evidence>
<dbReference type="UniPathway" id="UPA01068">
    <property type="reaction ID" value="UER00304"/>
</dbReference>